<dbReference type="EMBL" id="QOHO01000042">
    <property type="protein sequence ID" value="RFZ78322.1"/>
    <property type="molecule type" value="Genomic_DNA"/>
</dbReference>
<dbReference type="PANTHER" id="PTHR44688">
    <property type="entry name" value="DNA-BINDING TRANSCRIPTIONAL ACTIVATOR DEVR_DOSR"/>
    <property type="match status" value="1"/>
</dbReference>
<keyword evidence="1" id="KW-0805">Transcription regulation</keyword>
<dbReference type="InterPro" id="IPR011990">
    <property type="entry name" value="TPR-like_helical_dom_sf"/>
</dbReference>
<organism evidence="5 6">
    <name type="scientific">Lacrimispora amygdalina</name>
    <dbReference type="NCBI Taxonomy" id="253257"/>
    <lineage>
        <taxon>Bacteria</taxon>
        <taxon>Bacillati</taxon>
        <taxon>Bacillota</taxon>
        <taxon>Clostridia</taxon>
        <taxon>Lachnospirales</taxon>
        <taxon>Lachnospiraceae</taxon>
        <taxon>Lacrimispora</taxon>
    </lineage>
</organism>
<dbReference type="SUPFAM" id="SSF52540">
    <property type="entry name" value="P-loop containing nucleoside triphosphate hydrolases"/>
    <property type="match status" value="1"/>
</dbReference>
<dbReference type="PROSITE" id="PS00622">
    <property type="entry name" value="HTH_LUXR_1"/>
    <property type="match status" value="1"/>
</dbReference>
<reference evidence="5 6" key="1">
    <citation type="submission" date="2018-07" db="EMBL/GenBank/DDBJ databases">
        <title>New species, Clostridium PI-S10-A1B.</title>
        <authorList>
            <person name="Krishna G."/>
            <person name="Summeta K."/>
            <person name="Shikha S."/>
            <person name="Prabhu P.B."/>
            <person name="Suresh K."/>
        </authorList>
    </citation>
    <scope>NUCLEOTIDE SEQUENCE [LARGE SCALE GENOMIC DNA]</scope>
    <source>
        <strain evidence="5 6">PI-S10-A1B</strain>
    </source>
</reference>
<dbReference type="Proteomes" id="UP000260680">
    <property type="component" value="Unassembled WGS sequence"/>
</dbReference>
<comment type="caution">
    <text evidence="5">The sequence shown here is derived from an EMBL/GenBank/DDBJ whole genome shotgun (WGS) entry which is preliminary data.</text>
</comment>
<evidence type="ECO:0000256" key="2">
    <source>
        <dbReference type="ARBA" id="ARBA00023125"/>
    </source>
</evidence>
<keyword evidence="2" id="KW-0238">DNA-binding</keyword>
<proteinExistence type="predicted"/>
<dbReference type="AlphaFoldDB" id="A0A3E2NBG0"/>
<dbReference type="SUPFAM" id="SSF46894">
    <property type="entry name" value="C-terminal effector domain of the bipartite response regulators"/>
    <property type="match status" value="1"/>
</dbReference>
<dbReference type="Pfam" id="PF25873">
    <property type="entry name" value="WHD_MalT"/>
    <property type="match status" value="1"/>
</dbReference>
<dbReference type="Pfam" id="PF17874">
    <property type="entry name" value="TPR_MalT"/>
    <property type="match status" value="1"/>
</dbReference>
<dbReference type="Gene3D" id="1.10.10.10">
    <property type="entry name" value="Winged helix-like DNA-binding domain superfamily/Winged helix DNA-binding domain"/>
    <property type="match status" value="1"/>
</dbReference>
<protein>
    <recommendedName>
        <fullName evidence="4">HTH luxR-type domain-containing protein</fullName>
    </recommendedName>
</protein>
<dbReference type="OrthoDB" id="9789465at2"/>
<dbReference type="InterPro" id="IPR036388">
    <property type="entry name" value="WH-like_DNA-bd_sf"/>
</dbReference>
<dbReference type="InterPro" id="IPR000792">
    <property type="entry name" value="Tscrpt_reg_LuxR_C"/>
</dbReference>
<name>A0A3E2NBG0_9FIRM</name>
<dbReference type="InterPro" id="IPR016032">
    <property type="entry name" value="Sig_transdc_resp-reg_C-effctor"/>
</dbReference>
<dbReference type="GO" id="GO:0006355">
    <property type="term" value="P:regulation of DNA-templated transcription"/>
    <property type="evidence" value="ECO:0007669"/>
    <property type="project" value="InterPro"/>
</dbReference>
<gene>
    <name evidence="5" type="ORF">DS742_13770</name>
</gene>
<dbReference type="SMART" id="SM00421">
    <property type="entry name" value="HTH_LUXR"/>
    <property type="match status" value="1"/>
</dbReference>
<feature type="domain" description="HTH luxR-type" evidence="4">
    <location>
        <begin position="821"/>
        <end position="886"/>
    </location>
</feature>
<keyword evidence="3" id="KW-0804">Transcription</keyword>
<feature type="non-terminal residue" evidence="5">
    <location>
        <position position="1"/>
    </location>
</feature>
<evidence type="ECO:0000256" key="3">
    <source>
        <dbReference type="ARBA" id="ARBA00023163"/>
    </source>
</evidence>
<dbReference type="RefSeq" id="WP_147325788.1">
    <property type="nucleotide sequence ID" value="NZ_QOHO01000042.1"/>
</dbReference>
<dbReference type="Pfam" id="PF00196">
    <property type="entry name" value="GerE"/>
    <property type="match status" value="1"/>
</dbReference>
<dbReference type="PROSITE" id="PS50043">
    <property type="entry name" value="HTH_LUXR_2"/>
    <property type="match status" value="1"/>
</dbReference>
<dbReference type="PRINTS" id="PR00038">
    <property type="entry name" value="HTHLUXR"/>
</dbReference>
<sequence length="892" mass="102763">GMEIIMENHIDLLETKFSINHIYRQKAITRENLFCILDDAVNTRLTLISAPAGFGKTTLLSSWITMHKKRSITAAWLTLEAEDNEENRFWIYFISAIKSIIPDIGEKSLNLLYTSRIGGIETIITVLINEILESRKKFLFIIEDLHVIKNTQILNGLKFFINHMPYNIHLIITSRLRIITRLSGIKYFNSIIEIGVDELKFTKNETAAYINEIMELKVSQDQLIRLYELTEGWPVGLQIAALFFKRKGIESINDKQVIMPPSNFADYFMEDILNSQTPAVYDFLIKTSLLNAFSCELCQAVTEVENCNELLKQVLEMNLFISCFAQKDQWYRYHSLFAGFLRKKVKEDKPELVKDIYWKAGHWYERKGFAQEACTCYLKAQSYEKAVHIIEQISSPLIYQGQFAVIEKWIESVPAQYVFRNIRLMLDYVWIYLSRHKVSDASYYIEMIEKESEDAALPLAIKGEFLIAKAFIKMDHLEESIQLLNNAMELVDPFNPNYSAALMSIATTYIVHGDVPEAEEYYSKALTASIKIENLYSAAYSWGGLGMMLTCQGRFREAEILYQEAETYLKEKGGNSIPLLGIIFSGLSEIFYLKNDIEHAAEYSDKAIEMFEKGGIFDIKNNCYVIKARSLLAKGCNSRAIEVMNKALILSEKDNTYGFKRHIEYCRARIFLDMGEIEKAEDFIEQYQLSHTDHLKKYNLHDYVLLAEILVKRKEYTNALFCIDEILKLDSIGGLYEMQLEILKSDALQSISKPEAAFAELHKALVKCSNENYLRLLINYGSRMESMLNVFLTTENTRSDKRSIMYAKDILKFFDDKTQKTVKGNSLLTKRELEVLKLISDGASNEEIAQSLYISISTVKSHILNLFTKLEVNSRSKAVVEAEKRGIIHTIY</sequence>
<evidence type="ECO:0000256" key="1">
    <source>
        <dbReference type="ARBA" id="ARBA00023015"/>
    </source>
</evidence>
<dbReference type="InterPro" id="IPR019734">
    <property type="entry name" value="TPR_rpt"/>
</dbReference>
<accession>A0A3E2NBG0</accession>
<dbReference type="InterPro" id="IPR041617">
    <property type="entry name" value="TPR_MalT"/>
</dbReference>
<evidence type="ECO:0000313" key="6">
    <source>
        <dbReference type="Proteomes" id="UP000260680"/>
    </source>
</evidence>
<dbReference type="GO" id="GO:0003677">
    <property type="term" value="F:DNA binding"/>
    <property type="evidence" value="ECO:0007669"/>
    <property type="project" value="UniProtKB-KW"/>
</dbReference>
<dbReference type="InterPro" id="IPR059106">
    <property type="entry name" value="WHD_MalT"/>
</dbReference>
<dbReference type="Gene3D" id="1.25.40.10">
    <property type="entry name" value="Tetratricopeptide repeat domain"/>
    <property type="match status" value="1"/>
</dbReference>
<dbReference type="Gene3D" id="3.40.50.300">
    <property type="entry name" value="P-loop containing nucleotide triphosphate hydrolases"/>
    <property type="match status" value="1"/>
</dbReference>
<dbReference type="SMART" id="SM00028">
    <property type="entry name" value="TPR"/>
    <property type="match status" value="6"/>
</dbReference>
<dbReference type="SUPFAM" id="SSF48452">
    <property type="entry name" value="TPR-like"/>
    <property type="match status" value="2"/>
</dbReference>
<dbReference type="InterPro" id="IPR027417">
    <property type="entry name" value="P-loop_NTPase"/>
</dbReference>
<evidence type="ECO:0000259" key="4">
    <source>
        <dbReference type="PROSITE" id="PS50043"/>
    </source>
</evidence>
<dbReference type="PANTHER" id="PTHR44688:SF16">
    <property type="entry name" value="DNA-BINDING TRANSCRIPTIONAL ACTIVATOR DEVR_DOSR"/>
    <property type="match status" value="1"/>
</dbReference>
<evidence type="ECO:0000313" key="5">
    <source>
        <dbReference type="EMBL" id="RFZ78322.1"/>
    </source>
</evidence>
<dbReference type="CDD" id="cd06170">
    <property type="entry name" value="LuxR_C_like"/>
    <property type="match status" value="1"/>
</dbReference>